<proteinExistence type="predicted"/>
<feature type="compositionally biased region" description="Polar residues" evidence="2">
    <location>
        <begin position="113"/>
        <end position="127"/>
    </location>
</feature>
<feature type="compositionally biased region" description="Basic and acidic residues" evidence="2">
    <location>
        <begin position="172"/>
        <end position="181"/>
    </location>
</feature>
<protein>
    <submittedName>
        <fullName evidence="3">Uncharacterized protein</fullName>
    </submittedName>
</protein>
<organism evidence="3 4">
    <name type="scientific">Paramarasmius palmivorus</name>
    <dbReference type="NCBI Taxonomy" id="297713"/>
    <lineage>
        <taxon>Eukaryota</taxon>
        <taxon>Fungi</taxon>
        <taxon>Dikarya</taxon>
        <taxon>Basidiomycota</taxon>
        <taxon>Agaricomycotina</taxon>
        <taxon>Agaricomycetes</taxon>
        <taxon>Agaricomycetidae</taxon>
        <taxon>Agaricales</taxon>
        <taxon>Marasmiineae</taxon>
        <taxon>Marasmiaceae</taxon>
        <taxon>Paramarasmius</taxon>
    </lineage>
</organism>
<comment type="caution">
    <text evidence="3">The sequence shown here is derived from an EMBL/GenBank/DDBJ whole genome shotgun (WGS) entry which is preliminary data.</text>
</comment>
<feature type="compositionally biased region" description="Acidic residues" evidence="2">
    <location>
        <begin position="153"/>
        <end position="162"/>
    </location>
</feature>
<gene>
    <name evidence="3" type="ORF">VNI00_002991</name>
</gene>
<dbReference type="Proteomes" id="UP001383192">
    <property type="component" value="Unassembled WGS sequence"/>
</dbReference>
<evidence type="ECO:0000256" key="1">
    <source>
        <dbReference type="SAM" id="Coils"/>
    </source>
</evidence>
<accession>A0AAW0DXE3</accession>
<evidence type="ECO:0000313" key="4">
    <source>
        <dbReference type="Proteomes" id="UP001383192"/>
    </source>
</evidence>
<sequence length="181" mass="21041">MQRRLEDQVDHLMEQCERHMASSRAHAEGEMDALHEVERLKRRLKQEMDARKRAEEATEEALEEIGRLNLAAAEHEAQSLSEEAEKVNLRWQLECEQEKNRRLNIMDPPVVMSSRTRQSTSNASPISRPSKRRMPSQDLSESDHERECSDSDCSCEDSDEDLSPQTPINIMDLHRVETHHE</sequence>
<evidence type="ECO:0000256" key="2">
    <source>
        <dbReference type="SAM" id="MobiDB-lite"/>
    </source>
</evidence>
<reference evidence="3 4" key="1">
    <citation type="submission" date="2024-01" db="EMBL/GenBank/DDBJ databases">
        <title>A draft genome for a cacao thread blight-causing isolate of Paramarasmius palmivorus.</title>
        <authorList>
            <person name="Baruah I.K."/>
            <person name="Bukari Y."/>
            <person name="Amoako-Attah I."/>
            <person name="Meinhardt L.W."/>
            <person name="Bailey B.A."/>
            <person name="Cohen S.P."/>
        </authorList>
    </citation>
    <scope>NUCLEOTIDE SEQUENCE [LARGE SCALE GENOMIC DNA]</scope>
    <source>
        <strain evidence="3 4">GH-12</strain>
    </source>
</reference>
<keyword evidence="4" id="KW-1185">Reference proteome</keyword>
<evidence type="ECO:0000313" key="3">
    <source>
        <dbReference type="EMBL" id="KAK7056436.1"/>
    </source>
</evidence>
<name>A0AAW0DXE3_9AGAR</name>
<keyword evidence="1" id="KW-0175">Coiled coil</keyword>
<dbReference type="EMBL" id="JAYKXP010000007">
    <property type="protein sequence ID" value="KAK7056436.1"/>
    <property type="molecule type" value="Genomic_DNA"/>
</dbReference>
<dbReference type="AlphaFoldDB" id="A0AAW0DXE3"/>
<feature type="region of interest" description="Disordered" evidence="2">
    <location>
        <begin position="98"/>
        <end position="181"/>
    </location>
</feature>
<feature type="coiled-coil region" evidence="1">
    <location>
        <begin position="2"/>
        <end position="90"/>
    </location>
</feature>